<feature type="domain" description="HTH lacI-type" evidence="4">
    <location>
        <begin position="14"/>
        <end position="69"/>
    </location>
</feature>
<dbReference type="SUPFAM" id="SSF47413">
    <property type="entry name" value="lambda repressor-like DNA-binding domains"/>
    <property type="match status" value="1"/>
</dbReference>
<evidence type="ECO:0000313" key="6">
    <source>
        <dbReference type="Proteomes" id="UP000547458"/>
    </source>
</evidence>
<dbReference type="PANTHER" id="PTHR30146:SF109">
    <property type="entry name" value="HTH-TYPE TRANSCRIPTIONAL REGULATOR GALS"/>
    <property type="match status" value="1"/>
</dbReference>
<dbReference type="GO" id="GO:0000976">
    <property type="term" value="F:transcription cis-regulatory region binding"/>
    <property type="evidence" value="ECO:0007669"/>
    <property type="project" value="TreeGrafter"/>
</dbReference>
<dbReference type="SUPFAM" id="SSF53822">
    <property type="entry name" value="Periplasmic binding protein-like I"/>
    <property type="match status" value="1"/>
</dbReference>
<dbReference type="PROSITE" id="PS50932">
    <property type="entry name" value="HTH_LACI_2"/>
    <property type="match status" value="1"/>
</dbReference>
<evidence type="ECO:0000313" key="5">
    <source>
        <dbReference type="EMBL" id="NJC24324.1"/>
    </source>
</evidence>
<reference evidence="5 6" key="1">
    <citation type="submission" date="2020-03" db="EMBL/GenBank/DDBJ databases">
        <title>Sequencing the genomes of 1000 actinobacteria strains.</title>
        <authorList>
            <person name="Klenk H.-P."/>
        </authorList>
    </citation>
    <scope>NUCLEOTIDE SEQUENCE [LARGE SCALE GENOMIC DNA]</scope>
    <source>
        <strain evidence="5 6">DSM 16403</strain>
    </source>
</reference>
<dbReference type="CDD" id="cd01392">
    <property type="entry name" value="HTH_LacI"/>
    <property type="match status" value="1"/>
</dbReference>
<dbReference type="InterPro" id="IPR028082">
    <property type="entry name" value="Peripla_BP_I"/>
</dbReference>
<dbReference type="Gene3D" id="3.40.50.2300">
    <property type="match status" value="2"/>
</dbReference>
<sequence>MTELAPAPTANSRVTRQDVARYAGVSSAVVSYVVNGGPKRVAPATAAKVIDAIEVLGYRPNAAARALKLGSAEMLGLVIPSNTNTFYADMARAVEEAAADQGFALLTSNSSAGTGAESRSLRNFRARQVDGVLLATGSAQPDLSQLKGSNIPVVLLDAFTPWPDVTTIGVDFQTGAARGVRHLIGHGHTDIGLVIGYLAGAIPDKRELGWLDALTEAGLSEGPIVRTTFDREGGYSAGRRMFEGKRRPTAAFVSSDMQAVGMLRAIHELGLSVPDDVAIVSFDGSAESEFSWPPLTTLKQPVQDMAEKAVSVLGSARRGEPAPEGHHVYGTELIVRRSCGCSF</sequence>
<evidence type="ECO:0000259" key="4">
    <source>
        <dbReference type="PROSITE" id="PS50932"/>
    </source>
</evidence>
<evidence type="ECO:0000256" key="3">
    <source>
        <dbReference type="ARBA" id="ARBA00023163"/>
    </source>
</evidence>
<name>A0A846RUS7_9MICC</name>
<keyword evidence="2" id="KW-0238">DNA-binding</keyword>
<keyword evidence="3" id="KW-0804">Transcription</keyword>
<dbReference type="AlphaFoldDB" id="A0A846RUS7"/>
<dbReference type="InterPro" id="IPR046335">
    <property type="entry name" value="LacI/GalR-like_sensor"/>
</dbReference>
<dbReference type="GO" id="GO:0003700">
    <property type="term" value="F:DNA-binding transcription factor activity"/>
    <property type="evidence" value="ECO:0007669"/>
    <property type="project" value="TreeGrafter"/>
</dbReference>
<comment type="caution">
    <text evidence="5">The sequence shown here is derived from an EMBL/GenBank/DDBJ whole genome shotgun (WGS) entry which is preliminary data.</text>
</comment>
<dbReference type="SMART" id="SM00354">
    <property type="entry name" value="HTH_LACI"/>
    <property type="match status" value="1"/>
</dbReference>
<evidence type="ECO:0000256" key="2">
    <source>
        <dbReference type="ARBA" id="ARBA00023125"/>
    </source>
</evidence>
<dbReference type="Pfam" id="PF13377">
    <property type="entry name" value="Peripla_BP_3"/>
    <property type="match status" value="1"/>
</dbReference>
<protein>
    <submittedName>
        <fullName evidence="5">LacI family transcriptional regulator</fullName>
    </submittedName>
</protein>
<accession>A0A846RUS7</accession>
<dbReference type="Pfam" id="PF00356">
    <property type="entry name" value="LacI"/>
    <property type="match status" value="1"/>
</dbReference>
<keyword evidence="1" id="KW-0805">Transcription regulation</keyword>
<organism evidence="5 6">
    <name type="scientific">Arthrobacter pigmenti</name>
    <dbReference type="NCBI Taxonomy" id="271432"/>
    <lineage>
        <taxon>Bacteria</taxon>
        <taxon>Bacillati</taxon>
        <taxon>Actinomycetota</taxon>
        <taxon>Actinomycetes</taxon>
        <taxon>Micrococcales</taxon>
        <taxon>Micrococcaceae</taxon>
        <taxon>Arthrobacter</taxon>
    </lineage>
</organism>
<dbReference type="InterPro" id="IPR000843">
    <property type="entry name" value="HTH_LacI"/>
</dbReference>
<dbReference type="RefSeq" id="WP_167995591.1">
    <property type="nucleotide sequence ID" value="NZ_JAATJL010000001.1"/>
</dbReference>
<dbReference type="Gene3D" id="1.10.260.40">
    <property type="entry name" value="lambda repressor-like DNA-binding domains"/>
    <property type="match status" value="1"/>
</dbReference>
<proteinExistence type="predicted"/>
<evidence type="ECO:0000256" key="1">
    <source>
        <dbReference type="ARBA" id="ARBA00023015"/>
    </source>
</evidence>
<dbReference type="EMBL" id="JAATJL010000001">
    <property type="protein sequence ID" value="NJC24324.1"/>
    <property type="molecule type" value="Genomic_DNA"/>
</dbReference>
<gene>
    <name evidence="5" type="ORF">BJ994_003400</name>
</gene>
<dbReference type="PANTHER" id="PTHR30146">
    <property type="entry name" value="LACI-RELATED TRANSCRIPTIONAL REPRESSOR"/>
    <property type="match status" value="1"/>
</dbReference>
<keyword evidence="6" id="KW-1185">Reference proteome</keyword>
<dbReference type="InterPro" id="IPR010982">
    <property type="entry name" value="Lambda_DNA-bd_dom_sf"/>
</dbReference>
<dbReference type="CDD" id="cd06267">
    <property type="entry name" value="PBP1_LacI_sugar_binding-like"/>
    <property type="match status" value="1"/>
</dbReference>
<dbReference type="Proteomes" id="UP000547458">
    <property type="component" value="Unassembled WGS sequence"/>
</dbReference>